<protein>
    <recommendedName>
        <fullName evidence="4">Glycosyltransferase RgtA/B/C/D-like domain-containing protein</fullName>
    </recommendedName>
</protein>
<feature type="transmembrane region" description="Helical" evidence="1">
    <location>
        <begin position="355"/>
        <end position="372"/>
    </location>
</feature>
<feature type="transmembrane region" description="Helical" evidence="1">
    <location>
        <begin position="402"/>
        <end position="419"/>
    </location>
</feature>
<feature type="transmembrane region" description="Helical" evidence="1">
    <location>
        <begin position="378"/>
        <end position="395"/>
    </location>
</feature>
<evidence type="ECO:0008006" key="4">
    <source>
        <dbReference type="Google" id="ProtNLM"/>
    </source>
</evidence>
<keyword evidence="3" id="KW-1185">Reference proteome</keyword>
<feature type="transmembrane region" description="Helical" evidence="1">
    <location>
        <begin position="431"/>
        <end position="451"/>
    </location>
</feature>
<name>A0ABT9B6T9_9BACT</name>
<reference evidence="2" key="1">
    <citation type="submission" date="2023-07" db="EMBL/GenBank/DDBJ databases">
        <authorList>
            <person name="Kim M.K."/>
        </authorList>
    </citation>
    <scope>NUCLEOTIDE SEQUENCE</scope>
    <source>
        <strain evidence="2">ASUV-10-1</strain>
    </source>
</reference>
<evidence type="ECO:0000256" key="1">
    <source>
        <dbReference type="SAM" id="Phobius"/>
    </source>
</evidence>
<evidence type="ECO:0000313" key="2">
    <source>
        <dbReference type="EMBL" id="MDO7873872.1"/>
    </source>
</evidence>
<organism evidence="2 3">
    <name type="scientific">Hymenobacter aranciens</name>
    <dbReference type="NCBI Taxonomy" id="3063996"/>
    <lineage>
        <taxon>Bacteria</taxon>
        <taxon>Pseudomonadati</taxon>
        <taxon>Bacteroidota</taxon>
        <taxon>Cytophagia</taxon>
        <taxon>Cytophagales</taxon>
        <taxon>Hymenobacteraceae</taxon>
        <taxon>Hymenobacter</taxon>
    </lineage>
</organism>
<feature type="transmembrane region" description="Helical" evidence="1">
    <location>
        <begin position="96"/>
        <end position="115"/>
    </location>
</feature>
<feature type="transmembrane region" description="Helical" evidence="1">
    <location>
        <begin position="215"/>
        <end position="236"/>
    </location>
</feature>
<dbReference type="RefSeq" id="WP_305005185.1">
    <property type="nucleotide sequence ID" value="NZ_JAUQSY010000002.1"/>
</dbReference>
<gene>
    <name evidence="2" type="ORF">Q5H93_03940</name>
</gene>
<feature type="transmembrane region" description="Helical" evidence="1">
    <location>
        <begin position="21"/>
        <end position="39"/>
    </location>
</feature>
<feature type="transmembrane region" description="Helical" evidence="1">
    <location>
        <begin position="177"/>
        <end position="195"/>
    </location>
</feature>
<keyword evidence="1" id="KW-1133">Transmembrane helix</keyword>
<keyword evidence="1" id="KW-0472">Membrane</keyword>
<dbReference type="EMBL" id="JAUQSY010000002">
    <property type="protein sequence ID" value="MDO7873872.1"/>
    <property type="molecule type" value="Genomic_DNA"/>
</dbReference>
<accession>A0ABT9B6T9</accession>
<evidence type="ECO:0000313" key="3">
    <source>
        <dbReference type="Proteomes" id="UP001176429"/>
    </source>
</evidence>
<comment type="caution">
    <text evidence="2">The sequence shown here is derived from an EMBL/GenBank/DDBJ whole genome shotgun (WGS) entry which is preliminary data.</text>
</comment>
<dbReference type="Proteomes" id="UP001176429">
    <property type="component" value="Unassembled WGS sequence"/>
</dbReference>
<keyword evidence="1" id="KW-0812">Transmembrane</keyword>
<sequence>MANKFSPYPSLGLAPARRQEALLVGGIVAFFAAYLLLISEYQHLYYDAGLYWEAGHRFYQHGHFSLLNYDDALRGYAYPLFNFLCLGLRKALHQPAVVIVKLANAGLAGLLFGVVGPRLWRAATGAAALPALGRRLLWAALGFLFWRDYFNFSLSDFPALLALGLALWQAQRRGGGAAVLAGLALALAVNIRPIYLAAVPPVLGLLLWQQPRPQWLPRLGLLAAGAALVLTPQGLINRRHFGANTPLVLSQSKELRIHNLYLQKLRWGLLHQKYESSVGRELPTGQLLFMDAAGEEVLQNEGIAEFATAGQYLRFAARHPLLMARTYARHLFAGLDLSHPTPYLKRWETSALLRGLNYSLWFGAGLVALAGWRRLGGRGGLVLAALLLPCLAVLPMSMEVRFLLPLHLLLLALVAFGRVPGWRQWRPGRWALVGGAYVVFLLGCFGVSVSITRAVEPRFQAYVRAGRM</sequence>
<proteinExistence type="predicted"/>